<organism evidence="10 11">
    <name type="scientific">Hymenobacter luteus</name>
    <dbReference type="NCBI Taxonomy" id="1411122"/>
    <lineage>
        <taxon>Bacteria</taxon>
        <taxon>Pseudomonadati</taxon>
        <taxon>Bacteroidota</taxon>
        <taxon>Cytophagia</taxon>
        <taxon>Cytophagales</taxon>
        <taxon>Hymenobacteraceae</taxon>
        <taxon>Hymenobacter</taxon>
    </lineage>
</organism>
<dbReference type="RefSeq" id="WP_183401787.1">
    <property type="nucleotide sequence ID" value="NZ_JACHGG010000001.1"/>
</dbReference>
<dbReference type="SUPFAM" id="SSF51717">
    <property type="entry name" value="Dihydropteroate synthetase-like"/>
    <property type="match status" value="1"/>
</dbReference>
<dbReference type="PROSITE" id="PS00793">
    <property type="entry name" value="DHPS_2"/>
    <property type="match status" value="1"/>
</dbReference>
<dbReference type="InterPro" id="IPR000489">
    <property type="entry name" value="Pterin-binding_dom"/>
</dbReference>
<evidence type="ECO:0000256" key="6">
    <source>
        <dbReference type="ARBA" id="ARBA00022723"/>
    </source>
</evidence>
<dbReference type="Gene3D" id="3.20.20.20">
    <property type="entry name" value="Dihydropteroate synthase-like"/>
    <property type="match status" value="1"/>
</dbReference>
<dbReference type="CDD" id="cd00739">
    <property type="entry name" value="DHPS"/>
    <property type="match status" value="1"/>
</dbReference>
<dbReference type="PANTHER" id="PTHR20941:SF1">
    <property type="entry name" value="FOLIC ACID SYNTHESIS PROTEIN FOL1"/>
    <property type="match status" value="1"/>
</dbReference>
<keyword evidence="6" id="KW-0479">Metal-binding</keyword>
<comment type="catalytic activity">
    <reaction evidence="1">
        <text>(7,8-dihydropterin-6-yl)methyl diphosphate + 4-aminobenzoate = 7,8-dihydropteroate + diphosphate</text>
        <dbReference type="Rhea" id="RHEA:19949"/>
        <dbReference type="ChEBI" id="CHEBI:17836"/>
        <dbReference type="ChEBI" id="CHEBI:17839"/>
        <dbReference type="ChEBI" id="CHEBI:33019"/>
        <dbReference type="ChEBI" id="CHEBI:72950"/>
        <dbReference type="EC" id="2.5.1.15"/>
    </reaction>
</comment>
<dbReference type="GO" id="GO:0004156">
    <property type="term" value="F:dihydropteroate synthase activity"/>
    <property type="evidence" value="ECO:0007669"/>
    <property type="project" value="UniProtKB-EC"/>
</dbReference>
<evidence type="ECO:0000256" key="4">
    <source>
        <dbReference type="ARBA" id="ARBA00012458"/>
    </source>
</evidence>
<evidence type="ECO:0000256" key="7">
    <source>
        <dbReference type="ARBA" id="ARBA00022842"/>
    </source>
</evidence>
<proteinExistence type="predicted"/>
<reference evidence="10 11" key="1">
    <citation type="submission" date="2020-08" db="EMBL/GenBank/DDBJ databases">
        <title>Genomic Encyclopedia of Type Strains, Phase IV (KMG-IV): sequencing the most valuable type-strain genomes for metagenomic binning, comparative biology and taxonomic classification.</title>
        <authorList>
            <person name="Goeker M."/>
        </authorList>
    </citation>
    <scope>NUCLEOTIDE SEQUENCE [LARGE SCALE GENOMIC DNA]</scope>
    <source>
        <strain evidence="10 11">DSM 26718</strain>
    </source>
</reference>
<comment type="caution">
    <text evidence="10">The sequence shown here is derived from an EMBL/GenBank/DDBJ whole genome shotgun (WGS) entry which is preliminary data.</text>
</comment>
<keyword evidence="7" id="KW-0460">Magnesium</keyword>
<evidence type="ECO:0000256" key="2">
    <source>
        <dbReference type="ARBA" id="ARBA00001946"/>
    </source>
</evidence>
<evidence type="ECO:0000256" key="1">
    <source>
        <dbReference type="ARBA" id="ARBA00000012"/>
    </source>
</evidence>
<comment type="cofactor">
    <cofactor evidence="2">
        <name>Mg(2+)</name>
        <dbReference type="ChEBI" id="CHEBI:18420"/>
    </cofactor>
</comment>
<name>A0A7W9T035_9BACT</name>
<dbReference type="GO" id="GO:0046654">
    <property type="term" value="P:tetrahydrofolate biosynthetic process"/>
    <property type="evidence" value="ECO:0007669"/>
    <property type="project" value="TreeGrafter"/>
</dbReference>
<dbReference type="GO" id="GO:0046656">
    <property type="term" value="P:folic acid biosynthetic process"/>
    <property type="evidence" value="ECO:0007669"/>
    <property type="project" value="UniProtKB-KW"/>
</dbReference>
<gene>
    <name evidence="10" type="ORF">HNQ93_000869</name>
</gene>
<dbReference type="InterPro" id="IPR011005">
    <property type="entry name" value="Dihydropteroate_synth-like_sf"/>
</dbReference>
<feature type="domain" description="Pterin-binding" evidence="9">
    <location>
        <begin position="30"/>
        <end position="283"/>
    </location>
</feature>
<evidence type="ECO:0000256" key="8">
    <source>
        <dbReference type="ARBA" id="ARBA00022909"/>
    </source>
</evidence>
<keyword evidence="8" id="KW-0289">Folate biosynthesis</keyword>
<evidence type="ECO:0000313" key="10">
    <source>
        <dbReference type="EMBL" id="MBB6058039.1"/>
    </source>
</evidence>
<evidence type="ECO:0000256" key="3">
    <source>
        <dbReference type="ARBA" id="ARBA00004763"/>
    </source>
</evidence>
<protein>
    <recommendedName>
        <fullName evidence="4">dihydropteroate synthase</fullName>
        <ecNumber evidence="4">2.5.1.15</ecNumber>
    </recommendedName>
</protein>
<dbReference type="InterPro" id="IPR006390">
    <property type="entry name" value="DHP_synth_dom"/>
</dbReference>
<dbReference type="PANTHER" id="PTHR20941">
    <property type="entry name" value="FOLATE SYNTHESIS PROTEINS"/>
    <property type="match status" value="1"/>
</dbReference>
<dbReference type="PROSITE" id="PS50972">
    <property type="entry name" value="PTERIN_BINDING"/>
    <property type="match status" value="1"/>
</dbReference>
<accession>A0A7W9T035</accession>
<dbReference type="GO" id="GO:0046872">
    <property type="term" value="F:metal ion binding"/>
    <property type="evidence" value="ECO:0007669"/>
    <property type="project" value="UniProtKB-KW"/>
</dbReference>
<dbReference type="Pfam" id="PF00809">
    <property type="entry name" value="Pterin_bind"/>
    <property type="match status" value="1"/>
</dbReference>
<dbReference type="EMBL" id="JACHGG010000001">
    <property type="protein sequence ID" value="MBB6058039.1"/>
    <property type="molecule type" value="Genomic_DNA"/>
</dbReference>
<evidence type="ECO:0000259" key="9">
    <source>
        <dbReference type="PROSITE" id="PS50972"/>
    </source>
</evidence>
<keyword evidence="5 10" id="KW-0808">Transferase</keyword>
<dbReference type="AlphaFoldDB" id="A0A7W9T035"/>
<dbReference type="EC" id="2.5.1.15" evidence="4"/>
<keyword evidence="11" id="KW-1185">Reference proteome</keyword>
<dbReference type="GO" id="GO:0005829">
    <property type="term" value="C:cytosol"/>
    <property type="evidence" value="ECO:0007669"/>
    <property type="project" value="TreeGrafter"/>
</dbReference>
<dbReference type="Proteomes" id="UP000532746">
    <property type="component" value="Unassembled WGS sequence"/>
</dbReference>
<evidence type="ECO:0000256" key="5">
    <source>
        <dbReference type="ARBA" id="ARBA00022679"/>
    </source>
</evidence>
<dbReference type="InterPro" id="IPR045031">
    <property type="entry name" value="DHP_synth-like"/>
</dbReference>
<evidence type="ECO:0000313" key="11">
    <source>
        <dbReference type="Proteomes" id="UP000532746"/>
    </source>
</evidence>
<sequence length="295" mass="32035">MLLQAPQDTCFSPRLTLRCPGGRVLDLRQPQVMGILNLTPDSFFAGNRMGSEDELLRRAGQMLQAGAAVLDLGGYSSRPGAEHISIDEEKRRLLPALEAVRREFPEAFLSVDTFRADVAAEAVAAGADILNDISGGTLDEEMLPTAGRLGVPYILMHMRGTPQTMTQHTHYEGDMVLELVRYFRDKLTLLRQHGVVDVVLDPGFGFAKTPAQSHELLRRLPELQVLGLPILAGLSRKSLVYKPLGLTPDAALTGTIAVNTLAVLNGARLLRVHDVAEAVQTIQLVSNTFSLPPAS</sequence>
<comment type="pathway">
    <text evidence="3">Cofactor biosynthesis; tetrahydrofolate biosynthesis; 7,8-dihydrofolate from 2-amino-4-hydroxy-6-hydroxymethyl-7,8-dihydropteridine diphosphate and 4-aminobenzoate: step 1/2.</text>
</comment>
<dbReference type="NCBIfam" id="TIGR01496">
    <property type="entry name" value="DHPS"/>
    <property type="match status" value="1"/>
</dbReference>